<keyword evidence="1" id="KW-0805">Transcription regulation</keyword>
<feature type="region of interest" description="Disordered" evidence="4">
    <location>
        <begin position="330"/>
        <end position="350"/>
    </location>
</feature>
<name>A0A9D2CRW0_9FIRM</name>
<dbReference type="PANTHER" id="PTHR30146">
    <property type="entry name" value="LACI-RELATED TRANSCRIPTIONAL REPRESSOR"/>
    <property type="match status" value="1"/>
</dbReference>
<dbReference type="GO" id="GO:0000976">
    <property type="term" value="F:transcription cis-regulatory region binding"/>
    <property type="evidence" value="ECO:0007669"/>
    <property type="project" value="TreeGrafter"/>
</dbReference>
<dbReference type="Pfam" id="PF13377">
    <property type="entry name" value="Peripla_BP_3"/>
    <property type="match status" value="1"/>
</dbReference>
<dbReference type="InterPro" id="IPR028082">
    <property type="entry name" value="Peripla_BP_I"/>
</dbReference>
<dbReference type="SMART" id="SM00354">
    <property type="entry name" value="HTH_LACI"/>
    <property type="match status" value="1"/>
</dbReference>
<evidence type="ECO:0000256" key="2">
    <source>
        <dbReference type="ARBA" id="ARBA00023125"/>
    </source>
</evidence>
<dbReference type="InterPro" id="IPR010982">
    <property type="entry name" value="Lambda_DNA-bd_dom_sf"/>
</dbReference>
<dbReference type="PANTHER" id="PTHR30146:SF109">
    <property type="entry name" value="HTH-TYPE TRANSCRIPTIONAL REGULATOR GALS"/>
    <property type="match status" value="1"/>
</dbReference>
<protein>
    <submittedName>
        <fullName evidence="6">LacI family transcriptional regulator</fullName>
    </submittedName>
</protein>
<dbReference type="SUPFAM" id="SSF53822">
    <property type="entry name" value="Periplasmic binding protein-like I"/>
    <property type="match status" value="1"/>
</dbReference>
<dbReference type="Gene3D" id="1.10.260.40">
    <property type="entry name" value="lambda repressor-like DNA-binding domains"/>
    <property type="match status" value="1"/>
</dbReference>
<dbReference type="Pfam" id="PF00356">
    <property type="entry name" value="LacI"/>
    <property type="match status" value="1"/>
</dbReference>
<reference evidence="6" key="1">
    <citation type="journal article" date="2021" name="PeerJ">
        <title>Extensive microbial diversity within the chicken gut microbiome revealed by metagenomics and culture.</title>
        <authorList>
            <person name="Gilroy R."/>
            <person name="Ravi A."/>
            <person name="Getino M."/>
            <person name="Pursley I."/>
            <person name="Horton D.L."/>
            <person name="Alikhan N.F."/>
            <person name="Baker D."/>
            <person name="Gharbi K."/>
            <person name="Hall N."/>
            <person name="Watson M."/>
            <person name="Adriaenssens E.M."/>
            <person name="Foster-Nyarko E."/>
            <person name="Jarju S."/>
            <person name="Secka A."/>
            <person name="Antonio M."/>
            <person name="Oren A."/>
            <person name="Chaudhuri R.R."/>
            <person name="La Ragione R."/>
            <person name="Hildebrand F."/>
            <person name="Pallen M.J."/>
        </authorList>
    </citation>
    <scope>NUCLEOTIDE SEQUENCE</scope>
    <source>
        <strain evidence="6">1345</strain>
    </source>
</reference>
<evidence type="ECO:0000313" key="6">
    <source>
        <dbReference type="EMBL" id="HIY96077.1"/>
    </source>
</evidence>
<gene>
    <name evidence="6" type="ORF">H9729_00135</name>
</gene>
<accession>A0A9D2CRW0</accession>
<evidence type="ECO:0000259" key="5">
    <source>
        <dbReference type="PROSITE" id="PS50932"/>
    </source>
</evidence>
<dbReference type="CDD" id="cd06267">
    <property type="entry name" value="PBP1_LacI_sugar_binding-like"/>
    <property type="match status" value="1"/>
</dbReference>
<feature type="compositionally biased region" description="Basic and acidic residues" evidence="4">
    <location>
        <begin position="338"/>
        <end position="350"/>
    </location>
</feature>
<evidence type="ECO:0000256" key="1">
    <source>
        <dbReference type="ARBA" id="ARBA00023015"/>
    </source>
</evidence>
<dbReference type="Proteomes" id="UP000886750">
    <property type="component" value="Unassembled WGS sequence"/>
</dbReference>
<dbReference type="InterPro" id="IPR046335">
    <property type="entry name" value="LacI/GalR-like_sensor"/>
</dbReference>
<dbReference type="Gene3D" id="3.40.50.2300">
    <property type="match status" value="2"/>
</dbReference>
<dbReference type="EMBL" id="DXCQ01000002">
    <property type="protein sequence ID" value="HIY96077.1"/>
    <property type="molecule type" value="Genomic_DNA"/>
</dbReference>
<dbReference type="AlphaFoldDB" id="A0A9D2CRW0"/>
<proteinExistence type="predicted"/>
<evidence type="ECO:0000256" key="3">
    <source>
        <dbReference type="ARBA" id="ARBA00023163"/>
    </source>
</evidence>
<comment type="caution">
    <text evidence="6">The sequence shown here is derived from an EMBL/GenBank/DDBJ whole genome shotgun (WGS) entry which is preliminary data.</text>
</comment>
<keyword evidence="3" id="KW-0804">Transcription</keyword>
<dbReference type="CDD" id="cd01392">
    <property type="entry name" value="HTH_LacI"/>
    <property type="match status" value="1"/>
</dbReference>
<evidence type="ECO:0000313" key="7">
    <source>
        <dbReference type="Proteomes" id="UP000886750"/>
    </source>
</evidence>
<evidence type="ECO:0000256" key="4">
    <source>
        <dbReference type="SAM" id="MobiDB-lite"/>
    </source>
</evidence>
<dbReference type="GO" id="GO:0003700">
    <property type="term" value="F:DNA-binding transcription factor activity"/>
    <property type="evidence" value="ECO:0007669"/>
    <property type="project" value="TreeGrafter"/>
</dbReference>
<keyword evidence="2" id="KW-0238">DNA-binding</keyword>
<reference evidence="6" key="2">
    <citation type="submission" date="2021-04" db="EMBL/GenBank/DDBJ databases">
        <authorList>
            <person name="Gilroy R."/>
        </authorList>
    </citation>
    <scope>NUCLEOTIDE SEQUENCE</scope>
    <source>
        <strain evidence="6">1345</strain>
    </source>
</reference>
<sequence>MKQRVKRIDVAQEAGVSTATVSYVLNKTKRLTSEVEKRVVDAAKKLNYIPNRSVHSLPRDTSNTLAVITADLTNLYQLDVIKGLQAEALKHDYVLTIVDAFGDVDKYVQYLISSHIIGIFVSAAPDFLSDDHLVALRDAGIKVLTDFSRSTYMPDVSYIMSDMFGGFLQVVTALQELGHEKIGYLSAFDESCYYDMRLSAYKVAISKRFSGSIPIIEYGGWPYASSEQLGSRLMTKMLKEHPDVTAVIATNDLMAIGALEAAKAAGKRVPEDISVVGVDNIARSAETDPPLTTLDQSGKEFGAKIFHVLHENITENTSGKYILPMRLIQRGSTGPAPNREKEAQPDHAEV</sequence>
<feature type="domain" description="HTH lacI-type" evidence="5">
    <location>
        <begin position="5"/>
        <end position="59"/>
    </location>
</feature>
<dbReference type="PROSITE" id="PS50932">
    <property type="entry name" value="HTH_LACI_2"/>
    <property type="match status" value="1"/>
</dbReference>
<organism evidence="6 7">
    <name type="scientific">Candidatus Borkfalkia excrementigallinarum</name>
    <dbReference type="NCBI Taxonomy" id="2838506"/>
    <lineage>
        <taxon>Bacteria</taxon>
        <taxon>Bacillati</taxon>
        <taxon>Bacillota</taxon>
        <taxon>Clostridia</taxon>
        <taxon>Christensenellales</taxon>
        <taxon>Christensenellaceae</taxon>
        <taxon>Candidatus Borkfalkia</taxon>
    </lineage>
</organism>
<dbReference type="InterPro" id="IPR000843">
    <property type="entry name" value="HTH_LacI"/>
</dbReference>
<dbReference type="SUPFAM" id="SSF47413">
    <property type="entry name" value="lambda repressor-like DNA-binding domains"/>
    <property type="match status" value="1"/>
</dbReference>